<protein>
    <submittedName>
        <fullName evidence="2">Uncharacterized protein</fullName>
    </submittedName>
</protein>
<sequence length="138" mass="15927">MIFLNAFVTSIYAAGCAPAKTMGNKNKENENPESRFQPFLPHELSLMQTPFHPAMYMYQSPEALLSINSSRSLVWHVIHGAANPILLRFYRLALQFFFFCFFFLRQFPVSFILSMPGIRCSMIHPLWAHVHASGKRTR</sequence>
<dbReference type="AlphaFoldDB" id="A0A2T4BTP6"/>
<keyword evidence="1" id="KW-1133">Transmembrane helix</keyword>
<keyword evidence="3" id="KW-1185">Reference proteome</keyword>
<name>A0A2T4BTP6_TRILO</name>
<evidence type="ECO:0000256" key="1">
    <source>
        <dbReference type="SAM" id="Phobius"/>
    </source>
</evidence>
<feature type="transmembrane region" description="Helical" evidence="1">
    <location>
        <begin position="92"/>
        <end position="113"/>
    </location>
</feature>
<evidence type="ECO:0000313" key="2">
    <source>
        <dbReference type="EMBL" id="PTB72687.1"/>
    </source>
</evidence>
<evidence type="ECO:0000313" key="3">
    <source>
        <dbReference type="Proteomes" id="UP000240760"/>
    </source>
</evidence>
<organism evidence="2 3">
    <name type="scientific">Trichoderma longibrachiatum ATCC 18648</name>
    <dbReference type="NCBI Taxonomy" id="983965"/>
    <lineage>
        <taxon>Eukaryota</taxon>
        <taxon>Fungi</taxon>
        <taxon>Dikarya</taxon>
        <taxon>Ascomycota</taxon>
        <taxon>Pezizomycotina</taxon>
        <taxon>Sordariomycetes</taxon>
        <taxon>Hypocreomycetidae</taxon>
        <taxon>Hypocreales</taxon>
        <taxon>Hypocreaceae</taxon>
        <taxon>Trichoderma</taxon>
    </lineage>
</organism>
<gene>
    <name evidence="2" type="ORF">M440DRAFT_148333</name>
</gene>
<keyword evidence="1" id="KW-0472">Membrane</keyword>
<keyword evidence="1" id="KW-0812">Transmembrane</keyword>
<reference evidence="2 3" key="1">
    <citation type="submission" date="2016-07" db="EMBL/GenBank/DDBJ databases">
        <title>Multiple horizontal gene transfer events from other fungi enriched the ability of initially mycotrophic Trichoderma (Ascomycota) to feed on dead plant biomass.</title>
        <authorList>
            <consortium name="DOE Joint Genome Institute"/>
            <person name="Aerts A."/>
            <person name="Atanasova L."/>
            <person name="Chenthamara K."/>
            <person name="Zhang J."/>
            <person name="Grujic M."/>
            <person name="Henrissat B."/>
            <person name="Kuo A."/>
            <person name="Salamov A."/>
            <person name="Lipzen A."/>
            <person name="Labutti K."/>
            <person name="Barry K."/>
            <person name="Miao Y."/>
            <person name="Rahimi M.J."/>
            <person name="Shen Q."/>
            <person name="Grigoriev I.V."/>
            <person name="Kubicek C.P."/>
            <person name="Druzhinina I.S."/>
        </authorList>
    </citation>
    <scope>NUCLEOTIDE SEQUENCE [LARGE SCALE GENOMIC DNA]</scope>
    <source>
        <strain evidence="2 3">ATCC 18648</strain>
    </source>
</reference>
<proteinExistence type="predicted"/>
<accession>A0A2T4BTP6</accession>
<dbReference type="Proteomes" id="UP000240760">
    <property type="component" value="Unassembled WGS sequence"/>
</dbReference>
<dbReference type="EMBL" id="KZ679140">
    <property type="protein sequence ID" value="PTB72687.1"/>
    <property type="molecule type" value="Genomic_DNA"/>
</dbReference>